<proteinExistence type="predicted"/>
<evidence type="ECO:0000313" key="2">
    <source>
        <dbReference type="EMBL" id="EWY39591.1"/>
    </source>
</evidence>
<keyword evidence="1" id="KW-0472">Membrane</keyword>
<keyword evidence="3" id="KW-1185">Reference proteome</keyword>
<comment type="caution">
    <text evidence="2">The sequence shown here is derived from an EMBL/GenBank/DDBJ whole genome shotgun (WGS) entry which is preliminary data.</text>
</comment>
<dbReference type="RefSeq" id="WP_037453989.1">
    <property type="nucleotide sequence ID" value="NZ_AVFL01000011.1"/>
</dbReference>
<organism evidence="2 3">
    <name type="scientific">Skermanella stibiiresistens SB22</name>
    <dbReference type="NCBI Taxonomy" id="1385369"/>
    <lineage>
        <taxon>Bacteria</taxon>
        <taxon>Pseudomonadati</taxon>
        <taxon>Pseudomonadota</taxon>
        <taxon>Alphaproteobacteria</taxon>
        <taxon>Rhodospirillales</taxon>
        <taxon>Azospirillaceae</taxon>
        <taxon>Skermanella</taxon>
    </lineage>
</organism>
<gene>
    <name evidence="2" type="ORF">N825_05745</name>
</gene>
<dbReference type="EMBL" id="AVFL01000011">
    <property type="protein sequence ID" value="EWY39591.1"/>
    <property type="molecule type" value="Genomic_DNA"/>
</dbReference>
<protein>
    <recommendedName>
        <fullName evidence="4">DUF983 domain-containing protein</fullName>
    </recommendedName>
</protein>
<keyword evidence="1" id="KW-0812">Transmembrane</keyword>
<feature type="transmembrane region" description="Helical" evidence="1">
    <location>
        <begin position="81"/>
        <end position="102"/>
    </location>
</feature>
<accession>W9H489</accession>
<name>W9H489_9PROT</name>
<dbReference type="Pfam" id="PF06170">
    <property type="entry name" value="DUF983"/>
    <property type="match status" value="1"/>
</dbReference>
<evidence type="ECO:0008006" key="4">
    <source>
        <dbReference type="Google" id="ProtNLM"/>
    </source>
</evidence>
<evidence type="ECO:0000256" key="1">
    <source>
        <dbReference type="SAM" id="Phobius"/>
    </source>
</evidence>
<sequence length="139" mass="15237">MDPRYENLGKTSFELGARGLCPRCGKGHIFDGFLTLARRCEVCGLDYSFADPADGPAFFAMSIVSFPLVGFAAWLELAFQAPIWVHLITTLPLLVISCMALLRPLKGWLVCSQYINKASEARLSSHRGIDPEDDGGGDR</sequence>
<dbReference type="PATRIC" id="fig|1385369.3.peg.3358"/>
<dbReference type="InterPro" id="IPR009325">
    <property type="entry name" value="DUF983"/>
</dbReference>
<keyword evidence="1" id="KW-1133">Transmembrane helix</keyword>
<reference evidence="2 3" key="1">
    <citation type="submission" date="2013-08" db="EMBL/GenBank/DDBJ databases">
        <title>The genome sequence of Skermanella stibiiresistens.</title>
        <authorList>
            <person name="Zhu W."/>
            <person name="Wang G."/>
        </authorList>
    </citation>
    <scope>NUCLEOTIDE SEQUENCE [LARGE SCALE GENOMIC DNA]</scope>
    <source>
        <strain evidence="2 3">SB22</strain>
    </source>
</reference>
<evidence type="ECO:0000313" key="3">
    <source>
        <dbReference type="Proteomes" id="UP000019486"/>
    </source>
</evidence>
<feature type="transmembrane region" description="Helical" evidence="1">
    <location>
        <begin position="57"/>
        <end position="75"/>
    </location>
</feature>
<dbReference type="OrthoDB" id="9799456at2"/>
<dbReference type="Proteomes" id="UP000019486">
    <property type="component" value="Unassembled WGS sequence"/>
</dbReference>
<dbReference type="AlphaFoldDB" id="W9H489"/>
<dbReference type="STRING" id="1385369.N825_05745"/>